<dbReference type="InterPro" id="IPR008972">
    <property type="entry name" value="Cupredoxin"/>
</dbReference>
<dbReference type="RefSeq" id="WP_201075725.1">
    <property type="nucleotide sequence ID" value="NZ_CP067420.1"/>
</dbReference>
<sequence>MHLHGHTFRVLSRNGQPTRFKEWQDTVLLAPRDRVEIAFVADNPDDWMFHCHILEHQIAGMMSTIRIA</sequence>
<evidence type="ECO:0000313" key="4">
    <source>
        <dbReference type="Proteomes" id="UP000595197"/>
    </source>
</evidence>
<dbReference type="EMBL" id="CP067420">
    <property type="protein sequence ID" value="QQP89473.1"/>
    <property type="molecule type" value="Genomic_DNA"/>
</dbReference>
<dbReference type="Gene3D" id="2.60.40.420">
    <property type="entry name" value="Cupredoxins - blue copper proteins"/>
    <property type="match status" value="1"/>
</dbReference>
<dbReference type="PROSITE" id="PS00080">
    <property type="entry name" value="MULTICOPPER_OXIDASE2"/>
    <property type="match status" value="1"/>
</dbReference>
<proteinExistence type="predicted"/>
<reference evidence="3" key="1">
    <citation type="submission" date="2021-02" db="EMBL/GenBank/DDBJ databases">
        <title>Skermanella TT6 skin isolate.</title>
        <authorList>
            <person name="Lee K."/>
            <person name="Ganzorig M."/>
        </authorList>
    </citation>
    <scope>NUCLEOTIDE SEQUENCE</scope>
    <source>
        <strain evidence="3">TT6</strain>
    </source>
</reference>
<organism evidence="3 4">
    <name type="scientific">Skermanella cutis</name>
    <dbReference type="NCBI Taxonomy" id="2775420"/>
    <lineage>
        <taxon>Bacteria</taxon>
        <taxon>Pseudomonadati</taxon>
        <taxon>Pseudomonadota</taxon>
        <taxon>Alphaproteobacteria</taxon>
        <taxon>Rhodospirillales</taxon>
        <taxon>Azospirillaceae</taxon>
        <taxon>Skermanella</taxon>
    </lineage>
</organism>
<evidence type="ECO:0000313" key="3">
    <source>
        <dbReference type="EMBL" id="QQP89473.1"/>
    </source>
</evidence>
<protein>
    <submittedName>
        <fullName evidence="3">Multicopper oxidase domain-containing protein</fullName>
    </submittedName>
</protein>
<evidence type="ECO:0000256" key="1">
    <source>
        <dbReference type="ARBA" id="ARBA00022723"/>
    </source>
</evidence>
<dbReference type="Pfam" id="PF07731">
    <property type="entry name" value="Cu-oxidase_2"/>
    <property type="match status" value="1"/>
</dbReference>
<evidence type="ECO:0000259" key="2">
    <source>
        <dbReference type="Pfam" id="PF07731"/>
    </source>
</evidence>
<dbReference type="Proteomes" id="UP000595197">
    <property type="component" value="Chromosome"/>
</dbReference>
<keyword evidence="1" id="KW-0479">Metal-binding</keyword>
<keyword evidence="4" id="KW-1185">Reference proteome</keyword>
<gene>
    <name evidence="3" type="ORF">IGS68_26470</name>
</gene>
<dbReference type="InterPro" id="IPR011706">
    <property type="entry name" value="Cu-oxidase_C"/>
</dbReference>
<dbReference type="InterPro" id="IPR002355">
    <property type="entry name" value="Cu_oxidase_Cu_BS"/>
</dbReference>
<accession>A0ABX7B547</accession>
<feature type="domain" description="Plastocyanin-like" evidence="2">
    <location>
        <begin position="1"/>
        <end position="65"/>
    </location>
</feature>
<dbReference type="SUPFAM" id="SSF49503">
    <property type="entry name" value="Cupredoxins"/>
    <property type="match status" value="1"/>
</dbReference>
<name>A0ABX7B547_9PROT</name>